<feature type="chain" id="PRO_5028984200" evidence="1">
    <location>
        <begin position="21"/>
        <end position="128"/>
    </location>
</feature>
<feature type="signal peptide" evidence="1">
    <location>
        <begin position="1"/>
        <end position="20"/>
    </location>
</feature>
<dbReference type="Proteomes" id="UP000492821">
    <property type="component" value="Unassembled WGS sequence"/>
</dbReference>
<dbReference type="AlphaFoldDB" id="A0A7E4VTQ0"/>
<accession>A0A7E4VTQ0</accession>
<name>A0A7E4VTQ0_PANRE</name>
<proteinExistence type="predicted"/>
<dbReference type="WBParaSite" id="Pan_g3057.t1">
    <property type="protein sequence ID" value="Pan_g3057.t1"/>
    <property type="gene ID" value="Pan_g3057"/>
</dbReference>
<keyword evidence="1" id="KW-0732">Signal</keyword>
<keyword evidence="2" id="KW-1185">Reference proteome</keyword>
<organism evidence="2 3">
    <name type="scientific">Panagrellus redivivus</name>
    <name type="common">Microworm</name>
    <dbReference type="NCBI Taxonomy" id="6233"/>
    <lineage>
        <taxon>Eukaryota</taxon>
        <taxon>Metazoa</taxon>
        <taxon>Ecdysozoa</taxon>
        <taxon>Nematoda</taxon>
        <taxon>Chromadorea</taxon>
        <taxon>Rhabditida</taxon>
        <taxon>Tylenchina</taxon>
        <taxon>Panagrolaimomorpha</taxon>
        <taxon>Panagrolaimoidea</taxon>
        <taxon>Panagrolaimidae</taxon>
        <taxon>Panagrellus</taxon>
    </lineage>
</organism>
<evidence type="ECO:0000313" key="2">
    <source>
        <dbReference type="Proteomes" id="UP000492821"/>
    </source>
</evidence>
<protein>
    <submittedName>
        <fullName evidence="3">Transmembrane protein</fullName>
    </submittedName>
</protein>
<evidence type="ECO:0000313" key="3">
    <source>
        <dbReference type="WBParaSite" id="Pan_g3057.t1"/>
    </source>
</evidence>
<evidence type="ECO:0000256" key="1">
    <source>
        <dbReference type="SAM" id="SignalP"/>
    </source>
</evidence>
<reference evidence="3" key="2">
    <citation type="submission" date="2020-10" db="UniProtKB">
        <authorList>
            <consortium name="WormBaseParasite"/>
        </authorList>
    </citation>
    <scope>IDENTIFICATION</scope>
</reference>
<reference evidence="2" key="1">
    <citation type="journal article" date="2013" name="Genetics">
        <title>The draft genome and transcriptome of Panagrellus redivivus are shaped by the harsh demands of a free-living lifestyle.</title>
        <authorList>
            <person name="Srinivasan J."/>
            <person name="Dillman A.R."/>
            <person name="Macchietto M.G."/>
            <person name="Heikkinen L."/>
            <person name="Lakso M."/>
            <person name="Fracchia K.M."/>
            <person name="Antoshechkin I."/>
            <person name="Mortazavi A."/>
            <person name="Wong G."/>
            <person name="Sternberg P.W."/>
        </authorList>
    </citation>
    <scope>NUCLEOTIDE SEQUENCE [LARGE SCALE GENOMIC DNA]</scope>
    <source>
        <strain evidence="2">MT8872</strain>
    </source>
</reference>
<sequence>MTLVEIALTVFAFLVPQNLPDGKDNVCYLKLLVFSCFIPCFMKCDFGFQRLCSHFCSPCLSDPPKKPSVYDKDIFARKRWIDLPRLPEPKVKWQLVPMVPSFWVLLALAYTIKAVQLNRRTLGGFSKP</sequence>